<keyword evidence="7" id="KW-1185">Reference proteome</keyword>
<dbReference type="EMBL" id="CP047020">
    <property type="protein sequence ID" value="QHA07922.1"/>
    <property type="molecule type" value="Genomic_DNA"/>
</dbReference>
<proteinExistence type="predicted"/>
<dbReference type="PROSITE" id="PS50977">
    <property type="entry name" value="HTH_TETR_2"/>
    <property type="match status" value="1"/>
</dbReference>
<evidence type="ECO:0000313" key="7">
    <source>
        <dbReference type="Proteomes" id="UP000436138"/>
    </source>
</evidence>
<dbReference type="InterPro" id="IPR001647">
    <property type="entry name" value="HTH_TetR"/>
</dbReference>
<dbReference type="Pfam" id="PF00440">
    <property type="entry name" value="TetR_N"/>
    <property type="match status" value="1"/>
</dbReference>
<evidence type="ECO:0000256" key="2">
    <source>
        <dbReference type="ARBA" id="ARBA00023125"/>
    </source>
</evidence>
<dbReference type="SUPFAM" id="SSF46689">
    <property type="entry name" value="Homeodomain-like"/>
    <property type="match status" value="1"/>
</dbReference>
<evidence type="ECO:0000259" key="5">
    <source>
        <dbReference type="PROSITE" id="PS50977"/>
    </source>
</evidence>
<feature type="domain" description="HTH tetR-type" evidence="5">
    <location>
        <begin position="10"/>
        <end position="70"/>
    </location>
</feature>
<evidence type="ECO:0000256" key="3">
    <source>
        <dbReference type="ARBA" id="ARBA00023163"/>
    </source>
</evidence>
<dbReference type="InterPro" id="IPR009057">
    <property type="entry name" value="Homeodomain-like_sf"/>
</dbReference>
<feature type="DNA-binding region" description="H-T-H motif" evidence="4">
    <location>
        <begin position="33"/>
        <end position="52"/>
    </location>
</feature>
<name>A0A6I6N972_9ACTN</name>
<dbReference type="Proteomes" id="UP000436138">
    <property type="component" value="Chromosome"/>
</dbReference>
<sequence length="200" mass="22114">MTQRVTKRRRETNERLLNAAEQAFAECGFQGVSIAELCARAGYTTGAFYSNYDSKDELFLALFTRRSEIVLKQLGEAVDQALVSEQPVATFIELASVVDEQTRTWFLISTEFTLHAIRNPEAAQALARHDAAIRAAIAELLAPLLATTQRKVTETDLDMLLRLVVAVREGGLAQSLVEPAALPHGELERRFLPALFGGLR</sequence>
<dbReference type="AlphaFoldDB" id="A0A6I6N972"/>
<dbReference type="InterPro" id="IPR036271">
    <property type="entry name" value="Tet_transcr_reg_TetR-rel_C_sf"/>
</dbReference>
<evidence type="ECO:0000256" key="4">
    <source>
        <dbReference type="PROSITE-ProRule" id="PRU00335"/>
    </source>
</evidence>
<dbReference type="RefSeq" id="WP_158926866.1">
    <property type="nucleotide sequence ID" value="NZ_CP047020.1"/>
</dbReference>
<gene>
    <name evidence="6" type="ORF">GQF42_35730</name>
</gene>
<accession>A0A6I6N972</accession>
<dbReference type="PANTHER" id="PTHR47506:SF1">
    <property type="entry name" value="HTH-TYPE TRANSCRIPTIONAL REGULATOR YJDC"/>
    <property type="match status" value="1"/>
</dbReference>
<protein>
    <submittedName>
        <fullName evidence="6">TetR family transcriptional regulator</fullName>
    </submittedName>
</protein>
<keyword evidence="2 4" id="KW-0238">DNA-binding</keyword>
<keyword evidence="1" id="KW-0805">Transcription regulation</keyword>
<dbReference type="GO" id="GO:0003677">
    <property type="term" value="F:DNA binding"/>
    <property type="evidence" value="ECO:0007669"/>
    <property type="project" value="UniProtKB-UniRule"/>
</dbReference>
<dbReference type="SUPFAM" id="SSF48498">
    <property type="entry name" value="Tetracyclin repressor-like, C-terminal domain"/>
    <property type="match status" value="1"/>
</dbReference>
<reference evidence="6 7" key="1">
    <citation type="submission" date="2019-12" db="EMBL/GenBank/DDBJ databases">
        <title>Streptomyces sp. strain T44 isolated from rhizosphere soil of Broussonetia papyrifera.</title>
        <authorList>
            <person name="Mo P."/>
        </authorList>
    </citation>
    <scope>NUCLEOTIDE SEQUENCE [LARGE SCALE GENOMIC DNA]</scope>
    <source>
        <strain evidence="6 7">T44</strain>
    </source>
</reference>
<evidence type="ECO:0000256" key="1">
    <source>
        <dbReference type="ARBA" id="ARBA00023015"/>
    </source>
</evidence>
<dbReference type="KEGG" id="sbro:GQF42_35730"/>
<dbReference type="Gene3D" id="1.10.357.10">
    <property type="entry name" value="Tetracycline Repressor, domain 2"/>
    <property type="match status" value="1"/>
</dbReference>
<evidence type="ECO:0000313" key="6">
    <source>
        <dbReference type="EMBL" id="QHA07922.1"/>
    </source>
</evidence>
<dbReference type="PANTHER" id="PTHR47506">
    <property type="entry name" value="TRANSCRIPTIONAL REGULATORY PROTEIN"/>
    <property type="match status" value="1"/>
</dbReference>
<dbReference type="PRINTS" id="PR00455">
    <property type="entry name" value="HTHTETR"/>
</dbReference>
<keyword evidence="3" id="KW-0804">Transcription</keyword>
<organism evidence="6 7">
    <name type="scientific">Streptomyces broussonetiae</name>
    <dbReference type="NCBI Taxonomy" id="2686304"/>
    <lineage>
        <taxon>Bacteria</taxon>
        <taxon>Bacillati</taxon>
        <taxon>Actinomycetota</taxon>
        <taxon>Actinomycetes</taxon>
        <taxon>Kitasatosporales</taxon>
        <taxon>Streptomycetaceae</taxon>
        <taxon>Streptomyces</taxon>
    </lineage>
</organism>